<keyword evidence="3" id="KW-1185">Reference proteome</keyword>
<reference evidence="3" key="2">
    <citation type="submission" date="2015-01" db="EMBL/GenBank/DDBJ databases">
        <title>Evolutionary Origins and Diversification of the Mycorrhizal Mutualists.</title>
        <authorList>
            <consortium name="DOE Joint Genome Institute"/>
            <consortium name="Mycorrhizal Genomics Consortium"/>
            <person name="Kohler A."/>
            <person name="Kuo A."/>
            <person name="Nagy L.G."/>
            <person name="Floudas D."/>
            <person name="Copeland A."/>
            <person name="Barry K.W."/>
            <person name="Cichocki N."/>
            <person name="Veneault-Fourrey C."/>
            <person name="LaButti K."/>
            <person name="Lindquist E.A."/>
            <person name="Lipzen A."/>
            <person name="Lundell T."/>
            <person name="Morin E."/>
            <person name="Murat C."/>
            <person name="Riley R."/>
            <person name="Ohm R."/>
            <person name="Sun H."/>
            <person name="Tunlid A."/>
            <person name="Henrissat B."/>
            <person name="Grigoriev I.V."/>
            <person name="Hibbett D.S."/>
            <person name="Martin F."/>
        </authorList>
    </citation>
    <scope>NUCLEOTIDE SEQUENCE [LARGE SCALE GENOMIC DNA]</scope>
    <source>
        <strain evidence="3">Foug A</strain>
    </source>
</reference>
<evidence type="ECO:0000256" key="1">
    <source>
        <dbReference type="SAM" id="MobiDB-lite"/>
    </source>
</evidence>
<dbReference type="AlphaFoldDB" id="A0A0C3EPE0"/>
<dbReference type="Proteomes" id="UP000053989">
    <property type="component" value="Unassembled WGS sequence"/>
</dbReference>
<accession>A0A0C3EPE0</accession>
<organism evidence="2 3">
    <name type="scientific">Scleroderma citrinum Foug A</name>
    <dbReference type="NCBI Taxonomy" id="1036808"/>
    <lineage>
        <taxon>Eukaryota</taxon>
        <taxon>Fungi</taxon>
        <taxon>Dikarya</taxon>
        <taxon>Basidiomycota</taxon>
        <taxon>Agaricomycotina</taxon>
        <taxon>Agaricomycetes</taxon>
        <taxon>Agaricomycetidae</taxon>
        <taxon>Boletales</taxon>
        <taxon>Sclerodermatineae</taxon>
        <taxon>Sclerodermataceae</taxon>
        <taxon>Scleroderma</taxon>
    </lineage>
</organism>
<dbReference type="HOGENOM" id="CLU_2813903_0_0_1"/>
<proteinExistence type="predicted"/>
<dbReference type="InParanoid" id="A0A0C3EPE0"/>
<evidence type="ECO:0000313" key="2">
    <source>
        <dbReference type="EMBL" id="KIM70039.1"/>
    </source>
</evidence>
<name>A0A0C3EPE0_9AGAM</name>
<gene>
    <name evidence="2" type="ORF">SCLCIDRAFT_1207312</name>
</gene>
<evidence type="ECO:0000313" key="3">
    <source>
        <dbReference type="Proteomes" id="UP000053989"/>
    </source>
</evidence>
<protein>
    <submittedName>
        <fullName evidence="2">Uncharacterized protein</fullName>
    </submittedName>
</protein>
<dbReference type="EMBL" id="KN822005">
    <property type="protein sequence ID" value="KIM70039.1"/>
    <property type="molecule type" value="Genomic_DNA"/>
</dbReference>
<reference evidence="2 3" key="1">
    <citation type="submission" date="2014-04" db="EMBL/GenBank/DDBJ databases">
        <authorList>
            <consortium name="DOE Joint Genome Institute"/>
            <person name="Kuo A."/>
            <person name="Kohler A."/>
            <person name="Nagy L.G."/>
            <person name="Floudas D."/>
            <person name="Copeland A."/>
            <person name="Barry K.W."/>
            <person name="Cichocki N."/>
            <person name="Veneault-Fourrey C."/>
            <person name="LaButti K."/>
            <person name="Lindquist E.A."/>
            <person name="Lipzen A."/>
            <person name="Lundell T."/>
            <person name="Morin E."/>
            <person name="Murat C."/>
            <person name="Sun H."/>
            <person name="Tunlid A."/>
            <person name="Henrissat B."/>
            <person name="Grigoriev I.V."/>
            <person name="Hibbett D.S."/>
            <person name="Martin F."/>
            <person name="Nordberg H.P."/>
            <person name="Cantor M.N."/>
            <person name="Hua S.X."/>
        </authorList>
    </citation>
    <scope>NUCLEOTIDE SEQUENCE [LARGE SCALE GENOMIC DNA]</scope>
    <source>
        <strain evidence="2 3">Foug A</strain>
    </source>
</reference>
<sequence>MNALVINSFPVTESSGQEGEEDSRRDTSNVSSYIIGNHGGLFNFQKLCNPSHRQAHYSANYFDGMKE</sequence>
<feature type="region of interest" description="Disordered" evidence="1">
    <location>
        <begin position="1"/>
        <end position="30"/>
    </location>
</feature>